<protein>
    <recommendedName>
        <fullName evidence="5">AIG1-type G domain-containing protein</fullName>
    </recommendedName>
</protein>
<dbReference type="InterPro" id="IPR045058">
    <property type="entry name" value="GIMA/IAN/Toc"/>
</dbReference>
<dbReference type="AlphaFoldDB" id="A0A8B9Z4X5"/>
<keyword evidence="3" id="KW-0342">GTP-binding</keyword>
<evidence type="ECO:0000256" key="1">
    <source>
        <dbReference type="ARBA" id="ARBA00008535"/>
    </source>
</evidence>
<evidence type="ECO:0000256" key="2">
    <source>
        <dbReference type="ARBA" id="ARBA00022741"/>
    </source>
</evidence>
<keyword evidence="4" id="KW-1133">Transmembrane helix</keyword>
<evidence type="ECO:0000313" key="6">
    <source>
        <dbReference type="Ensembl" id="ENSBJAP00000003477.1"/>
    </source>
</evidence>
<dbReference type="Pfam" id="PF04548">
    <property type="entry name" value="AIG1"/>
    <property type="match status" value="2"/>
</dbReference>
<evidence type="ECO:0000256" key="3">
    <source>
        <dbReference type="ARBA" id="ARBA00023134"/>
    </source>
</evidence>
<dbReference type="PANTHER" id="PTHR10903:SF73">
    <property type="entry name" value="GTPASE IMAP FAMILY MEMBER 8"/>
    <property type="match status" value="1"/>
</dbReference>
<keyword evidence="7" id="KW-1185">Reference proteome</keyword>
<dbReference type="InterPro" id="IPR006703">
    <property type="entry name" value="G_AIG1"/>
</dbReference>
<keyword evidence="4" id="KW-0812">Transmembrane</keyword>
<comment type="similarity">
    <text evidence="1">Belongs to the TRAFAC class TrmE-Era-EngA-EngB-Septin-like GTPase superfamily. AIG1/Toc34/Toc159-like paraseptin GTPase family. IAN subfamily.</text>
</comment>
<sequence length="433" mass="47443">MRTPQGPGTGSTLVLTGVVYVCFCPCSVAVAIQHALIPRLPREGRGLGMRLLLVVKSGAGKSATSNTLLGECVFKFATELVIVSCVQARGCCDGEDIAVTDTAEIFDPKAAICEVYKEITQCIRLSSPGPHVLLLGTNLGQSIKEDKEAVQRLQDIFGVDDLRSLHNYLRYCSNGVLQDLILRCGSRYCSFNNRAVGAEQDQQVTKLMGMVCHVVQENGDYKLKYFKPAMPGLAPSHRSAMYSPRHPDLLLCMQLLLPLLLETPPNACLSCVMETQRLVWKEEEKWQKTFPARPGVRGRLWDLSCSSDQSSACPRAWCWDLSPFSCHWCPSGSCSWSQPGRGHFVFLPRSVKIAMREDPCRQSGQSGRAFPSMPVALASLPAVLGLSALSCSAGPRGMSMGDDSKLLPGPGQLIWVCRAMQFHYSNSPQLRMP</sequence>
<dbReference type="InterPro" id="IPR027417">
    <property type="entry name" value="P-loop_NTPase"/>
</dbReference>
<reference evidence="6" key="2">
    <citation type="submission" date="2025-09" db="UniProtKB">
        <authorList>
            <consortium name="Ensembl"/>
        </authorList>
    </citation>
    <scope>IDENTIFICATION</scope>
</reference>
<dbReference type="PANTHER" id="PTHR10903">
    <property type="entry name" value="GTPASE, IMAP FAMILY MEMBER-RELATED"/>
    <property type="match status" value="1"/>
</dbReference>
<dbReference type="GO" id="GO:0005525">
    <property type="term" value="F:GTP binding"/>
    <property type="evidence" value="ECO:0007669"/>
    <property type="project" value="UniProtKB-KW"/>
</dbReference>
<feature type="domain" description="AIG1-type G" evidence="5">
    <location>
        <begin position="50"/>
        <end position="159"/>
    </location>
</feature>
<evidence type="ECO:0000313" key="7">
    <source>
        <dbReference type="Proteomes" id="UP000694555"/>
    </source>
</evidence>
<name>A0A8B9Z4X5_9AVES</name>
<evidence type="ECO:0000259" key="5">
    <source>
        <dbReference type="Pfam" id="PF04548"/>
    </source>
</evidence>
<organism evidence="6 7">
    <name type="scientific">Buteo japonicus</name>
    <dbReference type="NCBI Taxonomy" id="224669"/>
    <lineage>
        <taxon>Eukaryota</taxon>
        <taxon>Metazoa</taxon>
        <taxon>Chordata</taxon>
        <taxon>Craniata</taxon>
        <taxon>Vertebrata</taxon>
        <taxon>Euteleostomi</taxon>
        <taxon>Archelosauria</taxon>
        <taxon>Archosauria</taxon>
        <taxon>Dinosauria</taxon>
        <taxon>Saurischia</taxon>
        <taxon>Theropoda</taxon>
        <taxon>Coelurosauria</taxon>
        <taxon>Aves</taxon>
        <taxon>Neognathae</taxon>
        <taxon>Neoaves</taxon>
        <taxon>Telluraves</taxon>
        <taxon>Accipitrimorphae</taxon>
        <taxon>Accipitriformes</taxon>
        <taxon>Accipitridae</taxon>
        <taxon>Accipitrinae</taxon>
        <taxon>Buteo</taxon>
    </lineage>
</organism>
<dbReference type="Proteomes" id="UP000694555">
    <property type="component" value="Unplaced"/>
</dbReference>
<reference evidence="6" key="1">
    <citation type="submission" date="2025-08" db="UniProtKB">
        <authorList>
            <consortium name="Ensembl"/>
        </authorList>
    </citation>
    <scope>IDENTIFICATION</scope>
</reference>
<keyword evidence="4" id="KW-0472">Membrane</keyword>
<evidence type="ECO:0000256" key="4">
    <source>
        <dbReference type="SAM" id="Phobius"/>
    </source>
</evidence>
<feature type="domain" description="AIG1-type G" evidence="5">
    <location>
        <begin position="164"/>
        <end position="222"/>
    </location>
</feature>
<keyword evidence="2" id="KW-0547">Nucleotide-binding</keyword>
<dbReference type="Ensembl" id="ENSBJAT00000003560.1">
    <property type="protein sequence ID" value="ENSBJAP00000003477.1"/>
    <property type="gene ID" value="ENSBJAG00000002528.1"/>
</dbReference>
<dbReference type="SUPFAM" id="SSF52540">
    <property type="entry name" value="P-loop containing nucleoside triphosphate hydrolases"/>
    <property type="match status" value="1"/>
</dbReference>
<proteinExistence type="inferred from homology"/>
<feature type="transmembrane region" description="Helical" evidence="4">
    <location>
        <begin position="12"/>
        <end position="32"/>
    </location>
</feature>
<dbReference type="Gene3D" id="3.40.50.300">
    <property type="entry name" value="P-loop containing nucleotide triphosphate hydrolases"/>
    <property type="match status" value="1"/>
</dbReference>
<accession>A0A8B9Z4X5</accession>